<reference evidence="3 4" key="1">
    <citation type="submission" date="2019-02" db="EMBL/GenBank/DDBJ databases">
        <title>Deep-cultivation of Planctomycetes and their phenomic and genomic characterization uncovers novel biology.</title>
        <authorList>
            <person name="Wiegand S."/>
            <person name="Jogler M."/>
            <person name="Boedeker C."/>
            <person name="Pinto D."/>
            <person name="Vollmers J."/>
            <person name="Rivas-Marin E."/>
            <person name="Kohn T."/>
            <person name="Peeters S.H."/>
            <person name="Heuer A."/>
            <person name="Rast P."/>
            <person name="Oberbeckmann S."/>
            <person name="Bunk B."/>
            <person name="Jeske O."/>
            <person name="Meyerdierks A."/>
            <person name="Storesund J.E."/>
            <person name="Kallscheuer N."/>
            <person name="Luecker S."/>
            <person name="Lage O.M."/>
            <person name="Pohl T."/>
            <person name="Merkel B.J."/>
            <person name="Hornburger P."/>
            <person name="Mueller R.-W."/>
            <person name="Bruemmer F."/>
            <person name="Labrenz M."/>
            <person name="Spormann A.M."/>
            <person name="Op Den Camp H."/>
            <person name="Overmann J."/>
            <person name="Amann R."/>
            <person name="Jetten M.S.M."/>
            <person name="Mascher T."/>
            <person name="Medema M.H."/>
            <person name="Devos D.P."/>
            <person name="Kaster A.-K."/>
            <person name="Ovreas L."/>
            <person name="Rohde M."/>
            <person name="Galperin M.Y."/>
            <person name="Jogler C."/>
        </authorList>
    </citation>
    <scope>NUCLEOTIDE SEQUENCE [LARGE SCALE GENOMIC DNA]</scope>
    <source>
        <strain evidence="3 4">Pla123a</strain>
    </source>
</reference>
<keyword evidence="3" id="KW-0449">Lipoprotein</keyword>
<comment type="caution">
    <text evidence="3">The sequence shown here is derived from an EMBL/GenBank/DDBJ whole genome shotgun (WGS) entry which is preliminary data.</text>
</comment>
<dbReference type="InterPro" id="IPR030895">
    <property type="entry name" value="T5SS_PEPC_rpt"/>
</dbReference>
<sequence length="521" mass="52480" precursor="true">MKTVLCSWAIAATWILLNACVSPGFAAINSSGDVIPADLDAGASLTVGNTGAGALGIDEGSQLYSGTSCIARSPGAQGAVTVVGPDSRWENGWLVVGDEGDATLDVNSGGLVATRSGAYIAAAAGSTSSAAVAGAGSLWEMATFFRIGNGGYGALTVSAGGRVVNGFGSSLGTNLGGIGLATVTGAGSEWDAGSALRVGEDGVGTLLIEAGGQVVSGTSDLGSSVGSMGSVRVTGAGSSWTITPRSTLADPLSIGHDGRGALTIDSGAQVSSRVSYIGEQPGSTGAVVIAGAGSVWNSRYELSVGLDGDGELTIESGGRKNSRSGTLGHSTNAVGAATVTGVGSQWNNDRSLEVGINGRGELWISRGGLVSVGDRLSVDQDHDGDSRIYLSSGGMLALRGRTDSSLEHFSDAISGSEAIRFWDKSLADWAPLATATYGVDYSLDYLISGDLAGFTLLTVGDVSDPVPAPSGVALLAAVIPACGTRRFSRQQCRRTLASSPDWKENRGDADDANRRRGRYPG</sequence>
<keyword evidence="4" id="KW-1185">Reference proteome</keyword>
<name>A0A5C5XRS2_9BACT</name>
<feature type="compositionally biased region" description="Basic and acidic residues" evidence="1">
    <location>
        <begin position="501"/>
        <end position="514"/>
    </location>
</feature>
<dbReference type="AlphaFoldDB" id="A0A5C5XRS2"/>
<evidence type="ECO:0000256" key="2">
    <source>
        <dbReference type="SAM" id="SignalP"/>
    </source>
</evidence>
<feature type="signal peptide" evidence="2">
    <location>
        <begin position="1"/>
        <end position="26"/>
    </location>
</feature>
<protein>
    <submittedName>
        <fullName evidence="3">Putative lipoprotein</fullName>
    </submittedName>
</protein>
<dbReference type="RefSeq" id="WP_146591736.1">
    <property type="nucleotide sequence ID" value="NZ_SJPO01000018.1"/>
</dbReference>
<dbReference type="NCBIfam" id="TIGR04393">
    <property type="entry name" value="rpt_T5SS_PEPC"/>
    <property type="match status" value="6"/>
</dbReference>
<proteinExistence type="predicted"/>
<keyword evidence="2" id="KW-0732">Signal</keyword>
<accession>A0A5C5XRS2</accession>
<dbReference type="OrthoDB" id="286267at2"/>
<gene>
    <name evidence="3" type="ORF">Pla123a_48080</name>
</gene>
<feature type="region of interest" description="Disordered" evidence="1">
    <location>
        <begin position="498"/>
        <end position="521"/>
    </location>
</feature>
<organism evidence="3 4">
    <name type="scientific">Posidoniimonas polymericola</name>
    <dbReference type="NCBI Taxonomy" id="2528002"/>
    <lineage>
        <taxon>Bacteria</taxon>
        <taxon>Pseudomonadati</taxon>
        <taxon>Planctomycetota</taxon>
        <taxon>Planctomycetia</taxon>
        <taxon>Pirellulales</taxon>
        <taxon>Lacipirellulaceae</taxon>
        <taxon>Posidoniimonas</taxon>
    </lineage>
</organism>
<evidence type="ECO:0000313" key="4">
    <source>
        <dbReference type="Proteomes" id="UP000318478"/>
    </source>
</evidence>
<feature type="chain" id="PRO_5022972714" evidence="2">
    <location>
        <begin position="27"/>
        <end position="521"/>
    </location>
</feature>
<evidence type="ECO:0000313" key="3">
    <source>
        <dbReference type="EMBL" id="TWT65897.1"/>
    </source>
</evidence>
<dbReference type="EMBL" id="SJPO01000018">
    <property type="protein sequence ID" value="TWT65897.1"/>
    <property type="molecule type" value="Genomic_DNA"/>
</dbReference>
<evidence type="ECO:0000256" key="1">
    <source>
        <dbReference type="SAM" id="MobiDB-lite"/>
    </source>
</evidence>
<dbReference type="Proteomes" id="UP000318478">
    <property type="component" value="Unassembled WGS sequence"/>
</dbReference>